<sequence>MFNNTLIKAYCGAEVYIKGSLKQFFKKEDGVTAVEYAIVVAGVAAVVLIIFGSKGPVWDMLNSTFTTLKTSVTGMIGGGTPTP</sequence>
<gene>
    <name evidence="2" type="ORF">C3430_10395</name>
</gene>
<evidence type="ECO:0000313" key="3">
    <source>
        <dbReference type="Proteomes" id="UP000237003"/>
    </source>
</evidence>
<dbReference type="Proteomes" id="UP000237003">
    <property type="component" value="Unassembled WGS sequence"/>
</dbReference>
<keyword evidence="1" id="KW-1133">Transmembrane helix</keyword>
<reference evidence="2 3" key="1">
    <citation type="submission" date="2018-01" db="EMBL/GenBank/DDBJ databases">
        <title>Complete genome sequences of 14 Citrobacter spp. isolated from plant in Canada.</title>
        <authorList>
            <person name="Bhandare S.G."/>
            <person name="Colavecchio A."/>
            <person name="Jeukens J."/>
            <person name="Emond-Rheault J.-G."/>
            <person name="Freschi L."/>
            <person name="Hamel J."/>
            <person name="Kukavica-Ibrulj I."/>
            <person name="Levesque R."/>
            <person name="Goodridge L."/>
        </authorList>
    </citation>
    <scope>NUCLEOTIDE SEQUENCE [LARGE SCALE GENOMIC DNA]</scope>
    <source>
        <strain evidence="2 3">S1285</strain>
    </source>
</reference>
<evidence type="ECO:0000256" key="1">
    <source>
        <dbReference type="SAM" id="Phobius"/>
    </source>
</evidence>
<keyword evidence="1" id="KW-0472">Membrane</keyword>
<evidence type="ECO:0000313" key="2">
    <source>
        <dbReference type="EMBL" id="POU65706.1"/>
    </source>
</evidence>
<organism evidence="2 3">
    <name type="scientific">Citrobacter amalonaticus</name>
    <dbReference type="NCBI Taxonomy" id="35703"/>
    <lineage>
        <taxon>Bacteria</taxon>
        <taxon>Pseudomonadati</taxon>
        <taxon>Pseudomonadota</taxon>
        <taxon>Gammaproteobacteria</taxon>
        <taxon>Enterobacterales</taxon>
        <taxon>Enterobacteriaceae</taxon>
        <taxon>Citrobacter</taxon>
    </lineage>
</organism>
<proteinExistence type="predicted"/>
<dbReference type="InterPro" id="IPR007047">
    <property type="entry name" value="Flp_Fap"/>
</dbReference>
<dbReference type="Pfam" id="PF04964">
    <property type="entry name" value="Flp_Fap"/>
    <property type="match status" value="1"/>
</dbReference>
<dbReference type="RefSeq" id="WP_103776081.1">
    <property type="nucleotide sequence ID" value="NZ_PQLX01000003.1"/>
</dbReference>
<dbReference type="OrthoDB" id="5690605at2"/>
<protein>
    <submittedName>
        <fullName evidence="2">Flp family type IVb pilin</fullName>
    </submittedName>
</protein>
<keyword evidence="1" id="KW-0812">Transmembrane</keyword>
<feature type="transmembrane region" description="Helical" evidence="1">
    <location>
        <begin position="33"/>
        <end position="51"/>
    </location>
</feature>
<accession>A0A2S4RY26</accession>
<dbReference type="AlphaFoldDB" id="A0A2S4RY26"/>
<dbReference type="EMBL" id="PQLX01000003">
    <property type="protein sequence ID" value="POU65706.1"/>
    <property type="molecule type" value="Genomic_DNA"/>
</dbReference>
<comment type="caution">
    <text evidence="2">The sequence shown here is derived from an EMBL/GenBank/DDBJ whole genome shotgun (WGS) entry which is preliminary data.</text>
</comment>
<name>A0A2S4RY26_CITAM</name>